<feature type="binding site" evidence="10">
    <location>
        <position position="156"/>
    </location>
    <ligand>
        <name>substrate</name>
    </ligand>
</feature>
<dbReference type="InterPro" id="IPR015911">
    <property type="entry name" value="Phosphoglycerate_kinase_CS"/>
</dbReference>
<dbReference type="PANTHER" id="PTHR11406">
    <property type="entry name" value="PHOSPHOGLYCERATE KINASE"/>
    <property type="match status" value="1"/>
</dbReference>
<feature type="binding site" evidence="10">
    <location>
        <position position="206"/>
    </location>
    <ligand>
        <name>ATP</name>
        <dbReference type="ChEBI" id="CHEBI:30616"/>
    </ligand>
</feature>
<proteinExistence type="inferred from homology"/>
<keyword evidence="6 10" id="KW-0547">Nucleotide-binding</keyword>
<keyword evidence="10" id="KW-0963">Cytoplasm</keyword>
<dbReference type="EMBL" id="JAEKOZ010000005">
    <property type="protein sequence ID" value="MBJ3807643.1"/>
    <property type="molecule type" value="Genomic_DNA"/>
</dbReference>
<comment type="subunit">
    <text evidence="10">Monomer.</text>
</comment>
<dbReference type="PRINTS" id="PR00477">
    <property type="entry name" value="PHGLYCKINASE"/>
</dbReference>
<comment type="catalytic activity">
    <reaction evidence="1 10 11">
        <text>(2R)-3-phosphoglycerate + ATP = (2R)-3-phospho-glyceroyl phosphate + ADP</text>
        <dbReference type="Rhea" id="RHEA:14801"/>
        <dbReference type="ChEBI" id="CHEBI:30616"/>
        <dbReference type="ChEBI" id="CHEBI:57604"/>
        <dbReference type="ChEBI" id="CHEBI:58272"/>
        <dbReference type="ChEBI" id="CHEBI:456216"/>
        <dbReference type="EC" id="2.7.2.3"/>
    </reaction>
</comment>
<dbReference type="EC" id="2.7.2.3" evidence="3 10"/>
<dbReference type="HAMAP" id="MF_00145">
    <property type="entry name" value="Phosphoglyc_kinase"/>
    <property type="match status" value="1"/>
</dbReference>
<dbReference type="InterPro" id="IPR001576">
    <property type="entry name" value="Phosphoglycerate_kinase"/>
</dbReference>
<evidence type="ECO:0000313" key="13">
    <source>
        <dbReference type="Proteomes" id="UP000634780"/>
    </source>
</evidence>
<feature type="binding site" evidence="10">
    <location>
        <position position="119"/>
    </location>
    <ligand>
        <name>substrate</name>
    </ligand>
</feature>
<dbReference type="GO" id="GO:0016301">
    <property type="term" value="F:kinase activity"/>
    <property type="evidence" value="ECO:0007669"/>
    <property type="project" value="UniProtKB-KW"/>
</dbReference>
<evidence type="ECO:0000256" key="7">
    <source>
        <dbReference type="ARBA" id="ARBA00022777"/>
    </source>
</evidence>
<dbReference type="Gene3D" id="3.40.50.1260">
    <property type="entry name" value="Phosphoglycerate kinase, N-terminal domain"/>
    <property type="match status" value="2"/>
</dbReference>
<dbReference type="PIRSF" id="PIRSF000724">
    <property type="entry name" value="Pgk"/>
    <property type="match status" value="1"/>
</dbReference>
<name>A0ABS0X385_9ACTN</name>
<dbReference type="SUPFAM" id="SSF53748">
    <property type="entry name" value="Phosphoglycerate kinase"/>
    <property type="match status" value="1"/>
</dbReference>
<feature type="binding site" evidence="10">
    <location>
        <begin position="22"/>
        <end position="24"/>
    </location>
    <ligand>
        <name>substrate</name>
    </ligand>
</feature>
<feature type="binding site" evidence="10">
    <location>
        <position position="37"/>
    </location>
    <ligand>
        <name>substrate</name>
    </ligand>
</feature>
<comment type="similarity">
    <text evidence="10 11">Belongs to the phosphoglycerate kinase family.</text>
</comment>
<feature type="binding site" evidence="10">
    <location>
        <begin position="359"/>
        <end position="362"/>
    </location>
    <ligand>
        <name>ATP</name>
        <dbReference type="ChEBI" id="CHEBI:30616"/>
    </ligand>
</feature>
<evidence type="ECO:0000256" key="11">
    <source>
        <dbReference type="RuleBase" id="RU000532"/>
    </source>
</evidence>
<comment type="subcellular location">
    <subcellularLocation>
        <location evidence="10">Cytoplasm</location>
    </subcellularLocation>
</comment>
<accession>A0ABS0X385</accession>
<keyword evidence="8 10" id="KW-0067">ATP-binding</keyword>
<reference evidence="12 13" key="1">
    <citation type="submission" date="2020-12" db="EMBL/GenBank/DDBJ databases">
        <title>Streptomyces typhae sp. nov., a novel endophytic actinomycete isolated from the root of cattail pollen (Typha angustifolia L.).</title>
        <authorList>
            <person name="Peng C."/>
            <person name="Liu C."/>
        </authorList>
    </citation>
    <scope>NUCLEOTIDE SEQUENCE [LARGE SCALE GENOMIC DNA]</scope>
    <source>
        <strain evidence="12 13">JCM 4753</strain>
    </source>
</reference>
<evidence type="ECO:0000256" key="10">
    <source>
        <dbReference type="HAMAP-Rule" id="MF_00145"/>
    </source>
</evidence>
<sequence length="403" mass="42137">MKTIDELLADGVAGKRVFVRADLNVPLDGTTITDDGRIRAVLPTVKALAEAGARVVVASHLGRPKGAPDPAFSLAPAATRIGELLDTDVRFATDTVGDSAKATVAALTDGQVAVIENLRFNAGETAKDDAERGVFADQLAALADVYVGDGFGAVHRRHASVFDLPARLPHYAGYLIANEVGVLKKLTDDVRRPYAVVLGGAKVSDKLGVIDHLLEKADRILIGGGMAYTFLKAQGHEVGISLLQEDQIPAVLGYLKRAEEKGVEFVLPVDVLVSTEFPDLKTKAPAHPTTVAADAIPADQEGLDIGPETRKLYAAKLADAATVFWNGPMGVFEHPDYAEGTKAVAQALLDSSAFTVVGGGDSAAAVRILGFDENAFGHISTGGGASLEYLEGKTLPGLAALEN</sequence>
<dbReference type="PANTHER" id="PTHR11406:SF23">
    <property type="entry name" value="PHOSPHOGLYCERATE KINASE 1, CHLOROPLASTIC-RELATED"/>
    <property type="match status" value="1"/>
</dbReference>
<feature type="binding site" evidence="10">
    <location>
        <begin position="60"/>
        <end position="63"/>
    </location>
    <ligand>
        <name>substrate</name>
    </ligand>
</feature>
<protein>
    <recommendedName>
        <fullName evidence="4 10">Phosphoglycerate kinase</fullName>
        <ecNumber evidence="3 10">2.7.2.3</ecNumber>
    </recommendedName>
</protein>
<comment type="caution">
    <text evidence="12">The sequence shown here is derived from an EMBL/GenBank/DDBJ whole genome shotgun (WGS) entry which is preliminary data.</text>
</comment>
<keyword evidence="7 10" id="KW-0418">Kinase</keyword>
<keyword evidence="5 10" id="KW-0808">Transferase</keyword>
<dbReference type="Proteomes" id="UP000634780">
    <property type="component" value="Unassembled WGS sequence"/>
</dbReference>
<dbReference type="Pfam" id="PF00162">
    <property type="entry name" value="PGK"/>
    <property type="match status" value="1"/>
</dbReference>
<evidence type="ECO:0000256" key="2">
    <source>
        <dbReference type="ARBA" id="ARBA00004838"/>
    </source>
</evidence>
<dbReference type="PROSITE" id="PS00111">
    <property type="entry name" value="PGLYCERATE_KINASE"/>
    <property type="match status" value="1"/>
</dbReference>
<evidence type="ECO:0000256" key="3">
    <source>
        <dbReference type="ARBA" id="ARBA00013061"/>
    </source>
</evidence>
<comment type="pathway">
    <text evidence="2 10">Carbohydrate degradation; glycolysis; pyruvate from D-glyceraldehyde 3-phosphate: step 2/5.</text>
</comment>
<evidence type="ECO:0000256" key="9">
    <source>
        <dbReference type="ARBA" id="ARBA00023152"/>
    </source>
</evidence>
<dbReference type="RefSeq" id="WP_190116666.1">
    <property type="nucleotide sequence ID" value="NZ_BMVR01000006.1"/>
</dbReference>
<keyword evidence="9 10" id="KW-0324">Glycolysis</keyword>
<evidence type="ECO:0000313" key="12">
    <source>
        <dbReference type="EMBL" id="MBJ3807643.1"/>
    </source>
</evidence>
<gene>
    <name evidence="10" type="primary">pgk</name>
    <name evidence="12" type="ORF">JGB26_11030</name>
</gene>
<dbReference type="InterPro" id="IPR036043">
    <property type="entry name" value="Phosphoglycerate_kinase_sf"/>
</dbReference>
<evidence type="ECO:0000256" key="6">
    <source>
        <dbReference type="ARBA" id="ARBA00022741"/>
    </source>
</evidence>
<evidence type="ECO:0000256" key="5">
    <source>
        <dbReference type="ARBA" id="ARBA00022679"/>
    </source>
</evidence>
<feature type="binding site" evidence="10">
    <location>
        <position position="302"/>
    </location>
    <ligand>
        <name>ATP</name>
        <dbReference type="ChEBI" id="CHEBI:30616"/>
    </ligand>
</feature>
<evidence type="ECO:0000256" key="4">
    <source>
        <dbReference type="ARBA" id="ARBA00016471"/>
    </source>
</evidence>
<evidence type="ECO:0000256" key="8">
    <source>
        <dbReference type="ARBA" id="ARBA00022840"/>
    </source>
</evidence>
<keyword evidence="13" id="KW-1185">Reference proteome</keyword>
<organism evidence="12 13">
    <name type="scientific">Streptomyces flavofungini</name>
    <dbReference type="NCBI Taxonomy" id="68200"/>
    <lineage>
        <taxon>Bacteria</taxon>
        <taxon>Bacillati</taxon>
        <taxon>Actinomycetota</taxon>
        <taxon>Actinomycetes</taxon>
        <taxon>Kitasatosporales</taxon>
        <taxon>Streptomycetaceae</taxon>
        <taxon>Streptomyces</taxon>
    </lineage>
</organism>
<evidence type="ECO:0000256" key="1">
    <source>
        <dbReference type="ARBA" id="ARBA00000642"/>
    </source>
</evidence>
<dbReference type="InterPro" id="IPR015824">
    <property type="entry name" value="Phosphoglycerate_kinase_N"/>
</dbReference>
<feature type="binding site" evidence="10">
    <location>
        <position position="333"/>
    </location>
    <ligand>
        <name>ATP</name>
        <dbReference type="ChEBI" id="CHEBI:30616"/>
    </ligand>
</feature>